<evidence type="ECO:0000313" key="7">
    <source>
        <dbReference type="Proteomes" id="UP000002608"/>
    </source>
</evidence>
<dbReference type="Pfam" id="PF02801">
    <property type="entry name" value="Ketoacyl-synt_C"/>
    <property type="match status" value="1"/>
</dbReference>
<dbReference type="eggNOG" id="COG0304">
    <property type="taxonomic scope" value="Bacteria"/>
</dbReference>
<protein>
    <submittedName>
        <fullName evidence="6">Beta-ketoacyl synthase</fullName>
    </submittedName>
</protein>
<dbReference type="GO" id="GO:0005829">
    <property type="term" value="C:cytosol"/>
    <property type="evidence" value="ECO:0007669"/>
    <property type="project" value="TreeGrafter"/>
</dbReference>
<evidence type="ECO:0000256" key="1">
    <source>
        <dbReference type="ARBA" id="ARBA00005194"/>
    </source>
</evidence>
<dbReference type="HOGENOM" id="CLU_000022_69_0_6"/>
<dbReference type="NCBIfam" id="NF006618">
    <property type="entry name" value="PRK09185.1"/>
    <property type="match status" value="1"/>
</dbReference>
<dbReference type="Gene3D" id="3.40.47.10">
    <property type="match status" value="1"/>
</dbReference>
<dbReference type="PROSITE" id="PS00606">
    <property type="entry name" value="KS3_1"/>
    <property type="match status" value="1"/>
</dbReference>
<evidence type="ECO:0000313" key="6">
    <source>
        <dbReference type="EMBL" id="ABV89210.1"/>
    </source>
</evidence>
<dbReference type="UniPathway" id="UPA00094"/>
<gene>
    <name evidence="6" type="ordered locus">Spea_3900</name>
</gene>
<accession>A8H9H3</accession>
<evidence type="ECO:0000256" key="2">
    <source>
        <dbReference type="ARBA" id="ARBA00008467"/>
    </source>
</evidence>
<sequence>MNSTTPIAITHLGLCTPLGLTPQAVLDNLIAGSINGMQWRDDLLFERAVLVGQVDVQLPAIPATLKRFDTRNNQLTLLIAQQIEPAVEQAKRQYGNQRIGLVIGTSTSGIATGEAALAVQQRSGEFPQDYDYAKQELGDTSQFLQAYFNLSGPCYTVSTACSSSAKVFASAKRLIDAGICDMVIVGGIDTLCQLTLNGFYSLESISSGHCQPFSANRDGINIGEGGALFTLEKAVHKGDKKAIILSGIGESSDAHHISAPHPEGQGAITAMQAALNMAGLQPEQIDYLNLHGTATPKNDAMESRAVQQVFSNSLPACSSTKPLTGHTLGATGAIEAAFCYLLLSDYNKQQYLPPQIWDQEQDPNDPSLPLVAKGQQANIRHVMSNSFAFGGSNASLILSRSGSNNEALKNTALKIKALKNIVSDATETSQDV</sequence>
<evidence type="ECO:0000259" key="5">
    <source>
        <dbReference type="PROSITE" id="PS52004"/>
    </source>
</evidence>
<dbReference type="GO" id="GO:0006633">
    <property type="term" value="P:fatty acid biosynthetic process"/>
    <property type="evidence" value="ECO:0007669"/>
    <property type="project" value="UniProtKB-UniPathway"/>
</dbReference>
<reference evidence="6 7" key="1">
    <citation type="submission" date="2007-10" db="EMBL/GenBank/DDBJ databases">
        <title>Complete sequence of Shewanella pealeana ATCC 700345.</title>
        <authorList>
            <consortium name="US DOE Joint Genome Institute"/>
            <person name="Copeland A."/>
            <person name="Lucas S."/>
            <person name="Lapidus A."/>
            <person name="Barry K."/>
            <person name="Glavina del Rio T."/>
            <person name="Dalin E."/>
            <person name="Tice H."/>
            <person name="Pitluck S."/>
            <person name="Chertkov O."/>
            <person name="Brettin T."/>
            <person name="Bruce D."/>
            <person name="Detter J.C."/>
            <person name="Han C."/>
            <person name="Schmutz J."/>
            <person name="Larimer F."/>
            <person name="Land M."/>
            <person name="Hauser L."/>
            <person name="Kyrpides N."/>
            <person name="Kim E."/>
            <person name="Zhao J.-S.Z."/>
            <person name="Manno D."/>
            <person name="Hawari J."/>
            <person name="Richardson P."/>
        </authorList>
    </citation>
    <scope>NUCLEOTIDE SEQUENCE [LARGE SCALE GENOMIC DNA]</scope>
    <source>
        <strain evidence="7">ATCC 700345 / ANG-SQ1</strain>
    </source>
</reference>
<proteinExistence type="inferred from homology"/>
<comment type="similarity">
    <text evidence="2 4">Belongs to the thiolase-like superfamily. Beta-ketoacyl-ACP synthases family.</text>
</comment>
<dbReference type="InterPro" id="IPR016039">
    <property type="entry name" value="Thiolase-like"/>
</dbReference>
<dbReference type="InterPro" id="IPR014031">
    <property type="entry name" value="Ketoacyl_synth_C"/>
</dbReference>
<dbReference type="OrthoDB" id="9808669at2"/>
<dbReference type="EMBL" id="CP000851">
    <property type="protein sequence ID" value="ABV89210.1"/>
    <property type="molecule type" value="Genomic_DNA"/>
</dbReference>
<evidence type="ECO:0000256" key="3">
    <source>
        <dbReference type="ARBA" id="ARBA00022679"/>
    </source>
</evidence>
<keyword evidence="3 4" id="KW-0808">Transferase</keyword>
<dbReference type="Pfam" id="PF00109">
    <property type="entry name" value="ketoacyl-synt"/>
    <property type="match status" value="1"/>
</dbReference>
<dbReference type="PROSITE" id="PS52004">
    <property type="entry name" value="KS3_2"/>
    <property type="match status" value="1"/>
</dbReference>
<feature type="domain" description="Ketosynthase family 3 (KS3)" evidence="5">
    <location>
        <begin position="4"/>
        <end position="400"/>
    </location>
</feature>
<dbReference type="InterPro" id="IPR014030">
    <property type="entry name" value="Ketoacyl_synth_N"/>
</dbReference>
<dbReference type="STRING" id="398579.Spea_3900"/>
<name>A8H9H3_SHEPA</name>
<dbReference type="CDD" id="cd00834">
    <property type="entry name" value="KAS_I_II"/>
    <property type="match status" value="1"/>
</dbReference>
<keyword evidence="7" id="KW-1185">Reference proteome</keyword>
<dbReference type="AlphaFoldDB" id="A8H9H3"/>
<dbReference type="SMART" id="SM00825">
    <property type="entry name" value="PKS_KS"/>
    <property type="match status" value="1"/>
</dbReference>
<organism evidence="6 7">
    <name type="scientific">Shewanella pealeana (strain ATCC 700345 / ANG-SQ1)</name>
    <dbReference type="NCBI Taxonomy" id="398579"/>
    <lineage>
        <taxon>Bacteria</taxon>
        <taxon>Pseudomonadati</taxon>
        <taxon>Pseudomonadota</taxon>
        <taxon>Gammaproteobacteria</taxon>
        <taxon>Alteromonadales</taxon>
        <taxon>Shewanellaceae</taxon>
        <taxon>Shewanella</taxon>
    </lineage>
</organism>
<dbReference type="KEGG" id="spl:Spea_3900"/>
<dbReference type="InterPro" id="IPR018201">
    <property type="entry name" value="Ketoacyl_synth_AS"/>
</dbReference>
<comment type="pathway">
    <text evidence="1">Lipid metabolism; fatty acid biosynthesis.</text>
</comment>
<dbReference type="PANTHER" id="PTHR11712">
    <property type="entry name" value="POLYKETIDE SYNTHASE-RELATED"/>
    <property type="match status" value="1"/>
</dbReference>
<dbReference type="InterPro" id="IPR000794">
    <property type="entry name" value="Beta-ketoacyl_synthase"/>
</dbReference>
<evidence type="ECO:0000256" key="4">
    <source>
        <dbReference type="RuleBase" id="RU003694"/>
    </source>
</evidence>
<dbReference type="PANTHER" id="PTHR11712:SF320">
    <property type="entry name" value="BETA-KETOACYL SYNTHASE"/>
    <property type="match status" value="1"/>
</dbReference>
<dbReference type="Proteomes" id="UP000002608">
    <property type="component" value="Chromosome"/>
</dbReference>
<dbReference type="SUPFAM" id="SSF53901">
    <property type="entry name" value="Thiolase-like"/>
    <property type="match status" value="2"/>
</dbReference>
<dbReference type="GO" id="GO:0004315">
    <property type="term" value="F:3-oxoacyl-[acyl-carrier-protein] synthase activity"/>
    <property type="evidence" value="ECO:0007669"/>
    <property type="project" value="InterPro"/>
</dbReference>
<dbReference type="InterPro" id="IPR020841">
    <property type="entry name" value="PKS_Beta-ketoAc_synthase_dom"/>
</dbReference>
<dbReference type="RefSeq" id="WP_012157091.1">
    <property type="nucleotide sequence ID" value="NC_009901.1"/>
</dbReference>